<comment type="caution">
    <text evidence="2">The sequence shown here is derived from an EMBL/GenBank/DDBJ whole genome shotgun (WGS) entry which is preliminary data.</text>
</comment>
<gene>
    <name evidence="2" type="ORF">FALBO_13450</name>
</gene>
<reference evidence="2 3" key="1">
    <citation type="submission" date="2020-01" db="EMBL/GenBank/DDBJ databases">
        <title>Identification and distribution of gene clusters putatively required for synthesis of sphingolipid metabolism inhibitors in phylogenetically diverse species of the filamentous fungus Fusarium.</title>
        <authorList>
            <person name="Kim H.-S."/>
            <person name="Busman M."/>
            <person name="Brown D.W."/>
            <person name="Divon H."/>
            <person name="Uhlig S."/>
            <person name="Proctor R.H."/>
        </authorList>
    </citation>
    <scope>NUCLEOTIDE SEQUENCE [LARGE SCALE GENOMIC DNA]</scope>
    <source>
        <strain evidence="2 3">NRRL 20459</strain>
    </source>
</reference>
<dbReference type="AlphaFoldDB" id="A0A8H4L0K6"/>
<protein>
    <submittedName>
        <fullName evidence="2">Uncharacterized protein</fullName>
    </submittedName>
</protein>
<sequence>MLPFKDQQFQPLDASAQGGAPGAREEPLTPQPLSDPRVYYQHPQIVPDAKRGRDDLVSPVEDDTDSVEWAMLIEDDSGHHCIDDLERLSRATPVDLRHWRTQHSLAVHDFAVSKLDFDICTIMTLDDEENFLSKLRCWAVSELYAASIVLRAKTGDNTMTPELGYVMSTIANLDTWNELQDQWLERRGAQTTSDGIGSPGCGSKNSNELILGGLSGERI</sequence>
<dbReference type="Proteomes" id="UP000554235">
    <property type="component" value="Unassembled WGS sequence"/>
</dbReference>
<keyword evidence="3" id="KW-1185">Reference proteome</keyword>
<proteinExistence type="predicted"/>
<dbReference type="EMBL" id="JAADYS010002089">
    <property type="protein sequence ID" value="KAF4459776.1"/>
    <property type="molecule type" value="Genomic_DNA"/>
</dbReference>
<organism evidence="2 3">
    <name type="scientific">Fusarium albosuccineum</name>
    <dbReference type="NCBI Taxonomy" id="1237068"/>
    <lineage>
        <taxon>Eukaryota</taxon>
        <taxon>Fungi</taxon>
        <taxon>Dikarya</taxon>
        <taxon>Ascomycota</taxon>
        <taxon>Pezizomycotina</taxon>
        <taxon>Sordariomycetes</taxon>
        <taxon>Hypocreomycetidae</taxon>
        <taxon>Hypocreales</taxon>
        <taxon>Nectriaceae</taxon>
        <taxon>Fusarium</taxon>
        <taxon>Fusarium decemcellulare species complex</taxon>
    </lineage>
</organism>
<evidence type="ECO:0000313" key="3">
    <source>
        <dbReference type="Proteomes" id="UP000554235"/>
    </source>
</evidence>
<evidence type="ECO:0000256" key="1">
    <source>
        <dbReference type="SAM" id="MobiDB-lite"/>
    </source>
</evidence>
<accession>A0A8H4L0K6</accession>
<evidence type="ECO:0000313" key="2">
    <source>
        <dbReference type="EMBL" id="KAF4459776.1"/>
    </source>
</evidence>
<name>A0A8H4L0K6_9HYPO</name>
<feature type="region of interest" description="Disordered" evidence="1">
    <location>
        <begin position="1"/>
        <end position="38"/>
    </location>
</feature>